<dbReference type="Proteomes" id="UP000285875">
    <property type="component" value="Chromosome"/>
</dbReference>
<dbReference type="Proteomes" id="UP000277858">
    <property type="component" value="Chromosome"/>
</dbReference>
<evidence type="ECO:0000313" key="2">
    <source>
        <dbReference type="EMBL" id="VEI04372.1"/>
    </source>
</evidence>
<dbReference type="AlphaFoldDB" id="A0A3S4UST4"/>
<sequence>MRETCLQLTSLLNDLCAGRISAPMAEDRLGPMHQVHDPDGLLQLSEQDPLASVPVRRALTRIAHWPGAGSALWAMVLTAPGRLAGLRGPAELNADVLEAGTAVICHTSGPAGIPAGLCWIPQPVGPAIQWRIVQGRPPIPPATPAEAGQQLRQVMAEVSGELGRLDIVTGSRPESVPPRLGRGHRHSDQVLLDLAWTALEASESGLESSPMLTSQGSQVRESALRRLRAAAQDAVTAATAWPRGDRAPGRRE</sequence>
<dbReference type="OrthoDB" id="3730120at2"/>
<gene>
    <name evidence="1" type="ORF">C0Z10_04565</name>
    <name evidence="2" type="ORF">NCTC13652_02603</name>
</gene>
<dbReference type="RefSeq" id="WP_028702331.1">
    <property type="nucleotide sequence ID" value="NZ_CP025570.1"/>
</dbReference>
<reference evidence="1" key="3">
    <citation type="journal article" date="2019" name="Microorganisms">
        <title>Red-Brown Pigmentation of Acidipropionibacterium jensenii Is Tied to Haemolytic Activity and cyl-Like Gene Cluster.</title>
        <authorList>
            <person name="Deptula P."/>
            <person name="Loivamaa I."/>
            <person name="Smolander O.P."/>
            <person name="Laine P."/>
            <person name="Roberts R.J."/>
            <person name="Piironen V."/>
            <person name="Paulin L."/>
            <person name="Savijoki K."/>
            <person name="Auvinen P."/>
            <person name="Varmanen P."/>
        </authorList>
    </citation>
    <scope>NUCLEOTIDE SEQUENCE</scope>
    <source>
        <strain evidence="1">JS280</strain>
    </source>
</reference>
<organism evidence="2 3">
    <name type="scientific">Acidipropionibacterium jensenii</name>
    <dbReference type="NCBI Taxonomy" id="1749"/>
    <lineage>
        <taxon>Bacteria</taxon>
        <taxon>Bacillati</taxon>
        <taxon>Actinomycetota</taxon>
        <taxon>Actinomycetes</taxon>
        <taxon>Propionibacteriales</taxon>
        <taxon>Propionibacteriaceae</taxon>
        <taxon>Acidipropionibacterium</taxon>
    </lineage>
</organism>
<dbReference type="STRING" id="1122997.GCA_000425285_00523"/>
<reference evidence="2 3" key="2">
    <citation type="submission" date="2018-12" db="EMBL/GenBank/DDBJ databases">
        <authorList>
            <consortium name="Pathogen Informatics"/>
        </authorList>
    </citation>
    <scope>NUCLEOTIDE SEQUENCE [LARGE SCALE GENOMIC DNA]</scope>
    <source>
        <strain evidence="2 3">NCTC13652</strain>
    </source>
</reference>
<accession>A0A3S4UST4</accession>
<dbReference type="KEGG" id="aji:C0Z10_04565"/>
<protein>
    <submittedName>
        <fullName evidence="2">Uncharacterized protein</fullName>
    </submittedName>
</protein>
<evidence type="ECO:0000313" key="4">
    <source>
        <dbReference type="Proteomes" id="UP000285875"/>
    </source>
</evidence>
<evidence type="ECO:0000313" key="1">
    <source>
        <dbReference type="EMBL" id="AZZ39140.1"/>
    </source>
</evidence>
<dbReference type="GeneID" id="82885305"/>
<evidence type="ECO:0000313" key="3">
    <source>
        <dbReference type="Proteomes" id="UP000277858"/>
    </source>
</evidence>
<proteinExistence type="predicted"/>
<reference evidence="4" key="1">
    <citation type="submission" date="2017-12" db="EMBL/GenBank/DDBJ databases">
        <title>Whole genome sequencing of Acidipropionibacterium jensenii strains JS279 and JS280.</title>
        <authorList>
            <person name="Deptula P."/>
            <person name="Laine P."/>
            <person name="Smolander O.-P."/>
            <person name="Paulin L."/>
            <person name="Auvinen P."/>
            <person name="Varmanen P."/>
        </authorList>
    </citation>
    <scope>NUCLEOTIDE SEQUENCE [LARGE SCALE GENOMIC DNA]</scope>
    <source>
        <strain evidence="4">JS280</strain>
    </source>
</reference>
<dbReference type="EMBL" id="CP025570">
    <property type="protein sequence ID" value="AZZ39140.1"/>
    <property type="molecule type" value="Genomic_DNA"/>
</dbReference>
<keyword evidence="3" id="KW-1185">Reference proteome</keyword>
<dbReference type="EMBL" id="LR134473">
    <property type="protein sequence ID" value="VEI04372.1"/>
    <property type="molecule type" value="Genomic_DNA"/>
</dbReference>
<name>A0A3S4UST4_9ACTN</name>